<comment type="caution">
    <text evidence="2">The sequence shown here is derived from an EMBL/GenBank/DDBJ whole genome shotgun (WGS) entry which is preliminary data.</text>
</comment>
<gene>
    <name evidence="2" type="primary">Fv4_1</name>
    <name evidence="2" type="ORF">ERYMCC_R15437</name>
</gene>
<dbReference type="Pfam" id="PF00429">
    <property type="entry name" value="TLV_coat"/>
    <property type="match status" value="1"/>
</dbReference>
<evidence type="ECO:0000313" key="2">
    <source>
        <dbReference type="EMBL" id="NWT63345.1"/>
    </source>
</evidence>
<dbReference type="AlphaFoldDB" id="A0A7K5Q7X9"/>
<dbReference type="Proteomes" id="UP000532437">
    <property type="component" value="Unassembled WGS sequence"/>
</dbReference>
<name>A0A7K5Q7X9_9CORV</name>
<feature type="non-terminal residue" evidence="2">
    <location>
        <position position="105"/>
    </location>
</feature>
<organism evidence="2 3">
    <name type="scientific">Erythrocercus mccallii</name>
    <dbReference type="NCBI Taxonomy" id="107208"/>
    <lineage>
        <taxon>Eukaryota</taxon>
        <taxon>Metazoa</taxon>
        <taxon>Chordata</taxon>
        <taxon>Craniata</taxon>
        <taxon>Vertebrata</taxon>
        <taxon>Euteleostomi</taxon>
        <taxon>Archelosauria</taxon>
        <taxon>Archosauria</taxon>
        <taxon>Dinosauria</taxon>
        <taxon>Saurischia</taxon>
        <taxon>Theropoda</taxon>
        <taxon>Coelurosauria</taxon>
        <taxon>Aves</taxon>
        <taxon>Neognathae</taxon>
        <taxon>Neoaves</taxon>
        <taxon>Telluraves</taxon>
        <taxon>Australaves</taxon>
        <taxon>Passeriformes</taxon>
        <taxon>Corvoidea</taxon>
        <taxon>Dicruridae</taxon>
        <taxon>Erythrocercus</taxon>
    </lineage>
</organism>
<accession>A0A7K5Q7X9</accession>
<feature type="non-terminal residue" evidence="2">
    <location>
        <position position="1"/>
    </location>
</feature>
<keyword evidence="3" id="KW-1185">Reference proteome</keyword>
<feature type="transmembrane region" description="Helical" evidence="1">
    <location>
        <begin position="30"/>
        <end position="56"/>
    </location>
</feature>
<keyword evidence="1" id="KW-0472">Membrane</keyword>
<sequence>CAALKQECYVYVDHTRAQQSWFNWFNYSPWLTTLLSTMTKPLILLILSLTLGSCIFNKIVVTVKNRLETACLMLMGAKYNQITEEATEETLTLAQWELQRFNEQN</sequence>
<keyword evidence="1" id="KW-1133">Transmembrane helix</keyword>
<evidence type="ECO:0000256" key="1">
    <source>
        <dbReference type="SAM" id="Phobius"/>
    </source>
</evidence>
<proteinExistence type="predicted"/>
<dbReference type="EMBL" id="VZRG01007714">
    <property type="protein sequence ID" value="NWT63345.1"/>
    <property type="molecule type" value="Genomic_DNA"/>
</dbReference>
<dbReference type="InterPro" id="IPR018154">
    <property type="entry name" value="TLV/ENV_coat_polyprotein"/>
</dbReference>
<evidence type="ECO:0000313" key="3">
    <source>
        <dbReference type="Proteomes" id="UP000532437"/>
    </source>
</evidence>
<reference evidence="2 3" key="1">
    <citation type="submission" date="2019-09" db="EMBL/GenBank/DDBJ databases">
        <title>Bird 10,000 Genomes (B10K) Project - Family phase.</title>
        <authorList>
            <person name="Zhang G."/>
        </authorList>
    </citation>
    <scope>NUCLEOTIDE SEQUENCE [LARGE SCALE GENOMIC DNA]</scope>
    <source>
        <strain evidence="2">B10K-DU-002-60</strain>
        <tissue evidence="2">Muscle</tissue>
    </source>
</reference>
<protein>
    <submittedName>
        <fullName evidence="2">ENV2 protein</fullName>
    </submittedName>
</protein>
<keyword evidence="1" id="KW-0812">Transmembrane</keyword>